<dbReference type="InterPro" id="IPR036412">
    <property type="entry name" value="HAD-like_sf"/>
</dbReference>
<comment type="subcellular location">
    <subcellularLocation>
        <location evidence="1">Cytoplasm</location>
    </subcellularLocation>
</comment>
<feature type="binding site" evidence="13">
    <location>
        <begin position="12"/>
        <end position="14"/>
    </location>
    <ligand>
        <name>substrate</name>
    </ligand>
</feature>
<dbReference type="InterPro" id="IPR023214">
    <property type="entry name" value="HAD_sf"/>
</dbReference>
<feature type="binding site" evidence="14">
    <location>
        <position position="175"/>
    </location>
    <ligand>
        <name>Mg(2+)</name>
        <dbReference type="ChEBI" id="CHEBI:18420"/>
    </ligand>
</feature>
<feature type="active site" description="Nucleophile" evidence="12">
    <location>
        <position position="12"/>
    </location>
</feature>
<feature type="active site" description="Proton donor/acceptor" evidence="12">
    <location>
        <position position="14"/>
    </location>
</feature>
<proteinExistence type="inferred from homology"/>
<feature type="binding site" evidence="14">
    <location>
        <position position="12"/>
    </location>
    <ligand>
        <name>Mg(2+)</name>
        <dbReference type="ChEBI" id="CHEBI:18420"/>
    </ligand>
</feature>
<feature type="binding site" evidence="13">
    <location>
        <position position="81"/>
    </location>
    <ligand>
        <name>substrate</name>
    </ligand>
</feature>
<dbReference type="Pfam" id="PF00702">
    <property type="entry name" value="Hydrolase"/>
    <property type="match status" value="1"/>
</dbReference>
<evidence type="ECO:0000256" key="4">
    <source>
        <dbReference type="ARBA" id="ARBA00022553"/>
    </source>
</evidence>
<evidence type="ECO:0000256" key="3">
    <source>
        <dbReference type="ARBA" id="ARBA00022490"/>
    </source>
</evidence>
<dbReference type="AlphaFoldDB" id="A0A366JIZ3"/>
<dbReference type="SFLD" id="SFLDG01129">
    <property type="entry name" value="C1.5:_HAD__Beta-PGM__Phosphata"/>
    <property type="match status" value="1"/>
</dbReference>
<dbReference type="SFLD" id="SFLDS00003">
    <property type="entry name" value="Haloacid_Dehalogenase"/>
    <property type="match status" value="1"/>
</dbReference>
<sequence>MNNNSIDAVIFDLDGVITDTAHYHFLAWKQLAEEMGIHIDKEFNERLKGVSRMDSLELILQEGNRQEDFTLSEKEAMASKKNEHYCEFLKKLTPKDILPGIRDLISGIKADGLSIGLASVSMNAGTVLKALDLESVFDFCADASKISKSKPDPEIFLTACKGLAAIPNRSIGIEDAEAGVSAIKTAGMYAVGVGSTLKKADYLVNATEDLNWNEIKEAFQNWCLENKNSY</sequence>
<dbReference type="PANTHER" id="PTHR46193:SF18">
    <property type="entry name" value="HEXITOL PHOSPHATASE B"/>
    <property type="match status" value="1"/>
</dbReference>
<dbReference type="InterPro" id="IPR023198">
    <property type="entry name" value="PGP-like_dom2"/>
</dbReference>
<dbReference type="EC" id="5.4.2.6" evidence="10"/>
<feature type="binding site" evidence="13">
    <location>
        <position position="55"/>
    </location>
    <ligand>
        <name>substrate</name>
    </ligand>
</feature>
<reference evidence="16 17" key="1">
    <citation type="submission" date="2018-06" db="EMBL/GenBank/DDBJ databases">
        <title>Freshwater and sediment microbial communities from various areas in North America, analyzing microbe dynamics in response to fracking.</title>
        <authorList>
            <person name="Lamendella R."/>
        </authorList>
    </citation>
    <scope>NUCLEOTIDE SEQUENCE [LARGE SCALE GENOMIC DNA]</scope>
    <source>
        <strain evidence="16 17">14_TX</strain>
    </source>
</reference>
<feature type="binding site" evidence="13">
    <location>
        <position position="150"/>
    </location>
    <ligand>
        <name>substrate</name>
    </ligand>
</feature>
<evidence type="ECO:0000256" key="11">
    <source>
        <dbReference type="ARBA" id="ARBA00044991"/>
    </source>
</evidence>
<protein>
    <recommendedName>
        <fullName evidence="11">Beta-phosphoglucomutase</fullName>
        <ecNumber evidence="10">5.4.2.6</ecNumber>
    </recommendedName>
</protein>
<dbReference type="NCBIfam" id="TIGR01990">
    <property type="entry name" value="bPGM"/>
    <property type="match status" value="1"/>
</dbReference>
<dbReference type="NCBIfam" id="TIGR01509">
    <property type="entry name" value="HAD-SF-IA-v3"/>
    <property type="match status" value="1"/>
</dbReference>
<evidence type="ECO:0000256" key="6">
    <source>
        <dbReference type="ARBA" id="ARBA00022842"/>
    </source>
</evidence>
<feature type="binding site" evidence="14">
    <location>
        <position position="174"/>
    </location>
    <ligand>
        <name>Mg(2+)</name>
        <dbReference type="ChEBI" id="CHEBI:18420"/>
    </ligand>
</feature>
<evidence type="ECO:0000256" key="9">
    <source>
        <dbReference type="ARBA" id="ARBA00044926"/>
    </source>
</evidence>
<dbReference type="InterPro" id="IPR006439">
    <property type="entry name" value="HAD-SF_hydro_IA"/>
</dbReference>
<keyword evidence="5 14" id="KW-0479">Metal-binding</keyword>
<dbReference type="SFLD" id="SFLDG01135">
    <property type="entry name" value="C1.5.6:_HAD__Beta-PGM__Phospha"/>
    <property type="match status" value="1"/>
</dbReference>
<evidence type="ECO:0000256" key="5">
    <source>
        <dbReference type="ARBA" id="ARBA00022723"/>
    </source>
</evidence>
<comment type="cofactor">
    <cofactor evidence="14">
        <name>Mg(2+)</name>
        <dbReference type="ChEBI" id="CHEBI:18420"/>
    </cofactor>
    <text evidence="14">Binds 2 magnesium ions per subunit.</text>
</comment>
<feature type="binding site" evidence="13">
    <location>
        <begin position="119"/>
        <end position="123"/>
    </location>
    <ligand>
        <name>substrate</name>
    </ligand>
</feature>
<organism evidence="16 17">
    <name type="scientific">Cytobacillus firmus</name>
    <name type="common">Bacillus firmus</name>
    <dbReference type="NCBI Taxonomy" id="1399"/>
    <lineage>
        <taxon>Bacteria</taxon>
        <taxon>Bacillati</taxon>
        <taxon>Bacillota</taxon>
        <taxon>Bacilli</taxon>
        <taxon>Bacillales</taxon>
        <taxon>Bacillaceae</taxon>
        <taxon>Cytobacillus</taxon>
    </lineage>
</organism>
<dbReference type="PANTHER" id="PTHR46193">
    <property type="entry name" value="6-PHOSPHOGLUCONATE PHOSPHATASE"/>
    <property type="match status" value="1"/>
</dbReference>
<dbReference type="FunFam" id="1.10.150.240:FF:000010">
    <property type="entry name" value="Beta-phosphoglucomutase"/>
    <property type="match status" value="1"/>
</dbReference>
<name>A0A366JIZ3_CYTFI</name>
<evidence type="ECO:0000256" key="2">
    <source>
        <dbReference type="ARBA" id="ARBA00006171"/>
    </source>
</evidence>
<dbReference type="GO" id="GO:0000287">
    <property type="term" value="F:magnesium ion binding"/>
    <property type="evidence" value="ECO:0007669"/>
    <property type="project" value="InterPro"/>
</dbReference>
<evidence type="ECO:0000313" key="17">
    <source>
        <dbReference type="Proteomes" id="UP000252731"/>
    </source>
</evidence>
<dbReference type="SFLD" id="SFLDF00046">
    <property type="entry name" value="beta-phosphoglucomutase"/>
    <property type="match status" value="1"/>
</dbReference>
<evidence type="ECO:0000256" key="10">
    <source>
        <dbReference type="ARBA" id="ARBA00044968"/>
    </source>
</evidence>
<comment type="similarity">
    <text evidence="2">Belongs to the HAD-like hydrolase superfamily. CbbY/CbbZ/Gph/YieH family.</text>
</comment>
<dbReference type="CDD" id="cd02598">
    <property type="entry name" value="HAD_BPGM"/>
    <property type="match status" value="1"/>
</dbReference>
<comment type="caution">
    <text evidence="16">The sequence shown here is derived from an EMBL/GenBank/DDBJ whole genome shotgun (WGS) entry which is preliminary data.</text>
</comment>
<dbReference type="GO" id="GO:0008801">
    <property type="term" value="F:beta-phosphoglucomutase activity"/>
    <property type="evidence" value="ECO:0007669"/>
    <property type="project" value="UniProtKB-EC"/>
</dbReference>
<evidence type="ECO:0000256" key="1">
    <source>
        <dbReference type="ARBA" id="ARBA00004496"/>
    </source>
</evidence>
<evidence type="ECO:0000313" key="16">
    <source>
        <dbReference type="EMBL" id="RBP86298.1"/>
    </source>
</evidence>
<feature type="binding site" evidence="14">
    <location>
        <position position="14"/>
    </location>
    <ligand>
        <name>Mg(2+)</name>
        <dbReference type="ChEBI" id="CHEBI:18420"/>
    </ligand>
</feature>
<dbReference type="NCBIfam" id="TIGR02009">
    <property type="entry name" value="PGMB-YQAB-SF"/>
    <property type="match status" value="1"/>
</dbReference>
<evidence type="ECO:0000256" key="15">
    <source>
        <dbReference type="PIRSR" id="PIRSR610972-4"/>
    </source>
</evidence>
<evidence type="ECO:0000256" key="8">
    <source>
        <dbReference type="ARBA" id="ARBA00023277"/>
    </source>
</evidence>
<feature type="binding site" evidence="13">
    <location>
        <position position="28"/>
    </location>
    <ligand>
        <name>substrate</name>
    </ligand>
</feature>
<gene>
    <name evidence="16" type="ORF">DFO70_12715</name>
</gene>
<dbReference type="GO" id="GO:0005737">
    <property type="term" value="C:cytoplasm"/>
    <property type="evidence" value="ECO:0007669"/>
    <property type="project" value="UniProtKB-SubCell"/>
</dbReference>
<dbReference type="InterPro" id="IPR051600">
    <property type="entry name" value="Beta-PGM-like"/>
</dbReference>
<keyword evidence="6 14" id="KW-0460">Magnesium</keyword>
<keyword evidence="3" id="KW-0963">Cytoplasm</keyword>
<dbReference type="SUPFAM" id="SSF56784">
    <property type="entry name" value="HAD-like"/>
    <property type="match status" value="1"/>
</dbReference>
<evidence type="ECO:0000256" key="14">
    <source>
        <dbReference type="PIRSR" id="PIRSR610972-3"/>
    </source>
</evidence>
<dbReference type="OrthoDB" id="9797743at2"/>
<dbReference type="GO" id="GO:0005975">
    <property type="term" value="P:carbohydrate metabolic process"/>
    <property type="evidence" value="ECO:0007669"/>
    <property type="project" value="InterPro"/>
</dbReference>
<evidence type="ECO:0000256" key="7">
    <source>
        <dbReference type="ARBA" id="ARBA00023235"/>
    </source>
</evidence>
<accession>A0A366JIZ3</accession>
<dbReference type="RefSeq" id="WP_113885598.1">
    <property type="nucleotide sequence ID" value="NZ_QNSF01000027.1"/>
</dbReference>
<dbReference type="InterPro" id="IPR010976">
    <property type="entry name" value="B-phosphoglucomutase_hydrolase"/>
</dbReference>
<keyword evidence="7" id="KW-0413">Isomerase</keyword>
<dbReference type="Proteomes" id="UP000252731">
    <property type="component" value="Unassembled WGS sequence"/>
</dbReference>
<keyword evidence="8" id="KW-0119">Carbohydrate metabolism</keyword>
<dbReference type="EMBL" id="QNSF01000027">
    <property type="protein sequence ID" value="RBP86298.1"/>
    <property type="molecule type" value="Genomic_DNA"/>
</dbReference>
<dbReference type="Gene3D" id="1.10.150.240">
    <property type="entry name" value="Putative phosphatase, domain 2"/>
    <property type="match status" value="1"/>
</dbReference>
<keyword evidence="4" id="KW-0597">Phosphoprotein</keyword>
<feature type="site" description="Important for catalytic activity and assists the phosphoryl transfer reaction to Asp8 by balancing charge and orienting the reacting groups" evidence="15">
    <location>
        <position position="119"/>
    </location>
</feature>
<evidence type="ECO:0000256" key="13">
    <source>
        <dbReference type="PIRSR" id="PIRSR610972-2"/>
    </source>
</evidence>
<dbReference type="Gene3D" id="3.40.50.1000">
    <property type="entry name" value="HAD superfamily/HAD-like"/>
    <property type="match status" value="1"/>
</dbReference>
<keyword evidence="17" id="KW-1185">Reference proteome</keyword>
<evidence type="ECO:0000256" key="12">
    <source>
        <dbReference type="PIRSR" id="PIRSR610972-1"/>
    </source>
</evidence>
<comment type="catalytic activity">
    <reaction evidence="9">
        <text>beta-D-glucose 1-phosphate = beta-D-glucose 6-phosphate</text>
        <dbReference type="Rhea" id="RHEA:20113"/>
        <dbReference type="ChEBI" id="CHEBI:57684"/>
        <dbReference type="ChEBI" id="CHEBI:58247"/>
        <dbReference type="EC" id="5.4.2.6"/>
    </reaction>
</comment>
<feature type="binding site" evidence="13">
    <location>
        <begin position="47"/>
        <end position="52"/>
    </location>
    <ligand>
        <name>substrate</name>
    </ligand>
</feature>
<feature type="site" description="Important for catalytic activity and assists the phosphoryl transfer reaction to Asp8 by balancing charge and orienting the reacting groups" evidence="15">
    <location>
        <position position="150"/>
    </location>
</feature>
<dbReference type="InterPro" id="IPR010972">
    <property type="entry name" value="Beta-PGM"/>
</dbReference>